<dbReference type="EMBL" id="CM042050">
    <property type="protein sequence ID" value="KAI3735724.1"/>
    <property type="molecule type" value="Genomic_DNA"/>
</dbReference>
<organism evidence="1 2">
    <name type="scientific">Arctium lappa</name>
    <name type="common">Greater burdock</name>
    <name type="synonym">Lappa major</name>
    <dbReference type="NCBI Taxonomy" id="4217"/>
    <lineage>
        <taxon>Eukaryota</taxon>
        <taxon>Viridiplantae</taxon>
        <taxon>Streptophyta</taxon>
        <taxon>Embryophyta</taxon>
        <taxon>Tracheophyta</taxon>
        <taxon>Spermatophyta</taxon>
        <taxon>Magnoliopsida</taxon>
        <taxon>eudicotyledons</taxon>
        <taxon>Gunneridae</taxon>
        <taxon>Pentapetalae</taxon>
        <taxon>asterids</taxon>
        <taxon>campanulids</taxon>
        <taxon>Asterales</taxon>
        <taxon>Asteraceae</taxon>
        <taxon>Carduoideae</taxon>
        <taxon>Cardueae</taxon>
        <taxon>Arctiinae</taxon>
        <taxon>Arctium</taxon>
    </lineage>
</organism>
<comment type="caution">
    <text evidence="1">The sequence shown here is derived from an EMBL/GenBank/DDBJ whole genome shotgun (WGS) entry which is preliminary data.</text>
</comment>
<sequence length="155" mass="17672">MACRRLFYGDRRLGGAHDGCCVMDFVHVPLGKFLRFCGWEVRLERDSRCVSASQDIGDLRYPLRVSLWYDNSRDSSGRQERVLMAEMLAGDTREMSNSPLQTSEDVENMTTMTQGLVEEPMQIHANPSKDEGEKSIPEEHHAEGKERVSMFARLS</sequence>
<reference evidence="1 2" key="2">
    <citation type="journal article" date="2022" name="Mol. Ecol. Resour.">
        <title>The genomes of chicory, endive, great burdock and yacon provide insights into Asteraceae paleo-polyploidization history and plant inulin production.</title>
        <authorList>
            <person name="Fan W."/>
            <person name="Wang S."/>
            <person name="Wang H."/>
            <person name="Wang A."/>
            <person name="Jiang F."/>
            <person name="Liu H."/>
            <person name="Zhao H."/>
            <person name="Xu D."/>
            <person name="Zhang Y."/>
        </authorList>
    </citation>
    <scope>NUCLEOTIDE SEQUENCE [LARGE SCALE GENOMIC DNA]</scope>
    <source>
        <strain evidence="2">cv. Niubang</strain>
    </source>
</reference>
<keyword evidence="2" id="KW-1185">Reference proteome</keyword>
<dbReference type="Proteomes" id="UP001055879">
    <property type="component" value="Linkage Group LG04"/>
</dbReference>
<evidence type="ECO:0000313" key="1">
    <source>
        <dbReference type="EMBL" id="KAI3735724.1"/>
    </source>
</evidence>
<reference evidence="2" key="1">
    <citation type="journal article" date="2022" name="Mol. Ecol. Resour.">
        <title>The genomes of chicory, endive, great burdock and yacon provide insights into Asteraceae palaeo-polyploidization history and plant inulin production.</title>
        <authorList>
            <person name="Fan W."/>
            <person name="Wang S."/>
            <person name="Wang H."/>
            <person name="Wang A."/>
            <person name="Jiang F."/>
            <person name="Liu H."/>
            <person name="Zhao H."/>
            <person name="Xu D."/>
            <person name="Zhang Y."/>
        </authorList>
    </citation>
    <scope>NUCLEOTIDE SEQUENCE [LARGE SCALE GENOMIC DNA]</scope>
    <source>
        <strain evidence="2">cv. Niubang</strain>
    </source>
</reference>
<protein>
    <submittedName>
        <fullName evidence="1">Uncharacterized protein</fullName>
    </submittedName>
</protein>
<accession>A0ACB9CN72</accession>
<evidence type="ECO:0000313" key="2">
    <source>
        <dbReference type="Proteomes" id="UP001055879"/>
    </source>
</evidence>
<proteinExistence type="predicted"/>
<name>A0ACB9CN72_ARCLA</name>
<gene>
    <name evidence="1" type="ORF">L6452_15234</name>
</gene>